<reference evidence="1" key="3">
    <citation type="submission" date="2010-09" db="EMBL/GenBank/DDBJ databases">
        <title>Annotation of Gaeumannomyces graminis var. tritici R3-111a-1.</title>
        <authorList>
            <consortium name="The Broad Institute Genome Sequencing Platform"/>
            <person name="Ma L.-J."/>
            <person name="Dead R."/>
            <person name="Young S.K."/>
            <person name="Zeng Q."/>
            <person name="Gargeya S."/>
            <person name="Fitzgerald M."/>
            <person name="Haas B."/>
            <person name="Abouelleil A."/>
            <person name="Alvarado L."/>
            <person name="Arachchi H.M."/>
            <person name="Berlin A."/>
            <person name="Brown A."/>
            <person name="Chapman S.B."/>
            <person name="Chen Z."/>
            <person name="Dunbar C."/>
            <person name="Freedman E."/>
            <person name="Gearin G."/>
            <person name="Gellesch M."/>
            <person name="Goldberg J."/>
            <person name="Griggs A."/>
            <person name="Gujja S."/>
            <person name="Heiman D."/>
            <person name="Howarth C."/>
            <person name="Larson L."/>
            <person name="Lui A."/>
            <person name="MacDonald P.J.P."/>
            <person name="Mehta T."/>
            <person name="Montmayeur A."/>
            <person name="Murphy C."/>
            <person name="Neiman D."/>
            <person name="Pearson M."/>
            <person name="Priest M."/>
            <person name="Roberts A."/>
            <person name="Saif S."/>
            <person name="Shea T."/>
            <person name="Shenoy N."/>
            <person name="Sisk P."/>
            <person name="Stolte C."/>
            <person name="Sykes S."/>
            <person name="Yandava C."/>
            <person name="Wortman J."/>
            <person name="Nusbaum C."/>
            <person name="Birren B."/>
        </authorList>
    </citation>
    <scope>NUCLEOTIDE SEQUENCE</scope>
    <source>
        <strain evidence="1">R3-111a-1</strain>
    </source>
</reference>
<dbReference type="HOGENOM" id="CLU_2885908_0_0_1"/>
<reference evidence="2" key="4">
    <citation type="journal article" date="2015" name="G3 (Bethesda)">
        <title>Genome sequences of three phytopathogenic species of the Magnaporthaceae family of fungi.</title>
        <authorList>
            <person name="Okagaki L.H."/>
            <person name="Nunes C.C."/>
            <person name="Sailsbery J."/>
            <person name="Clay B."/>
            <person name="Brown D."/>
            <person name="John T."/>
            <person name="Oh Y."/>
            <person name="Young N."/>
            <person name="Fitzgerald M."/>
            <person name="Haas B.J."/>
            <person name="Zeng Q."/>
            <person name="Young S."/>
            <person name="Adiconis X."/>
            <person name="Fan L."/>
            <person name="Levin J.Z."/>
            <person name="Mitchell T.K."/>
            <person name="Okubara P.A."/>
            <person name="Farman M.L."/>
            <person name="Kohn L.M."/>
            <person name="Birren B."/>
            <person name="Ma L.-J."/>
            <person name="Dean R.A."/>
        </authorList>
    </citation>
    <scope>NUCLEOTIDE SEQUENCE</scope>
    <source>
        <strain evidence="2">R3-111a-1</strain>
    </source>
</reference>
<dbReference type="EMBL" id="GL385396">
    <property type="protein sequence ID" value="EJT79289.1"/>
    <property type="molecule type" value="Genomic_DNA"/>
</dbReference>
<dbReference type="Proteomes" id="UP000006039">
    <property type="component" value="Unassembled WGS sequence"/>
</dbReference>
<proteinExistence type="predicted"/>
<dbReference type="GeneID" id="20344833"/>
<dbReference type="AlphaFoldDB" id="J3NSX6"/>
<keyword evidence="3" id="KW-1185">Reference proteome</keyword>
<reference evidence="3" key="1">
    <citation type="submission" date="2010-07" db="EMBL/GenBank/DDBJ databases">
        <title>The genome sequence of Gaeumannomyces graminis var. tritici strain R3-111a-1.</title>
        <authorList>
            <consortium name="The Broad Institute Genome Sequencing Platform"/>
            <person name="Ma L.-J."/>
            <person name="Dead R."/>
            <person name="Young S."/>
            <person name="Zeng Q."/>
            <person name="Koehrsen M."/>
            <person name="Alvarado L."/>
            <person name="Berlin A."/>
            <person name="Chapman S.B."/>
            <person name="Chen Z."/>
            <person name="Freedman E."/>
            <person name="Gellesch M."/>
            <person name="Goldberg J."/>
            <person name="Griggs A."/>
            <person name="Gujja S."/>
            <person name="Heilman E.R."/>
            <person name="Heiman D."/>
            <person name="Hepburn T."/>
            <person name="Howarth C."/>
            <person name="Jen D."/>
            <person name="Larson L."/>
            <person name="Mehta T."/>
            <person name="Neiman D."/>
            <person name="Pearson M."/>
            <person name="Roberts A."/>
            <person name="Saif S."/>
            <person name="Shea T."/>
            <person name="Shenoy N."/>
            <person name="Sisk P."/>
            <person name="Stolte C."/>
            <person name="Sykes S."/>
            <person name="Walk T."/>
            <person name="White J."/>
            <person name="Yandava C."/>
            <person name="Haas B."/>
            <person name="Nusbaum C."/>
            <person name="Birren B."/>
        </authorList>
    </citation>
    <scope>NUCLEOTIDE SEQUENCE [LARGE SCALE GENOMIC DNA]</scope>
    <source>
        <strain evidence="3">R3-111a-1</strain>
    </source>
</reference>
<evidence type="ECO:0000313" key="1">
    <source>
        <dbReference type="EMBL" id="EJT79289.1"/>
    </source>
</evidence>
<evidence type="ECO:0000313" key="3">
    <source>
        <dbReference type="Proteomes" id="UP000006039"/>
    </source>
</evidence>
<name>J3NSX6_GAET3</name>
<reference evidence="2" key="5">
    <citation type="submission" date="2018-04" db="UniProtKB">
        <authorList>
            <consortium name="EnsemblFungi"/>
        </authorList>
    </citation>
    <scope>IDENTIFICATION</scope>
    <source>
        <strain evidence="2">R3-111a-1</strain>
    </source>
</reference>
<gene>
    <name evidence="2" type="primary">20344833</name>
    <name evidence="1" type="ORF">GGTG_04375</name>
</gene>
<accession>J3NSX6</accession>
<evidence type="ECO:0000313" key="2">
    <source>
        <dbReference type="EnsemblFungi" id="EJT79289"/>
    </source>
</evidence>
<organism evidence="1">
    <name type="scientific">Gaeumannomyces tritici (strain R3-111a-1)</name>
    <name type="common">Wheat and barley take-all root rot fungus</name>
    <name type="synonym">Gaeumannomyces graminis var. tritici</name>
    <dbReference type="NCBI Taxonomy" id="644352"/>
    <lineage>
        <taxon>Eukaryota</taxon>
        <taxon>Fungi</taxon>
        <taxon>Dikarya</taxon>
        <taxon>Ascomycota</taxon>
        <taxon>Pezizomycotina</taxon>
        <taxon>Sordariomycetes</taxon>
        <taxon>Sordariomycetidae</taxon>
        <taxon>Magnaporthales</taxon>
        <taxon>Magnaporthaceae</taxon>
        <taxon>Gaeumannomyces</taxon>
    </lineage>
</organism>
<reference evidence="1" key="2">
    <citation type="submission" date="2010-07" db="EMBL/GenBank/DDBJ databases">
        <authorList>
            <consortium name="The Broad Institute Genome Sequencing Platform"/>
            <consortium name="Broad Institute Genome Sequencing Center for Infectious Disease"/>
            <person name="Ma L.-J."/>
            <person name="Dead R."/>
            <person name="Young S."/>
            <person name="Zeng Q."/>
            <person name="Koehrsen M."/>
            <person name="Alvarado L."/>
            <person name="Berlin A."/>
            <person name="Chapman S.B."/>
            <person name="Chen Z."/>
            <person name="Freedman E."/>
            <person name="Gellesch M."/>
            <person name="Goldberg J."/>
            <person name="Griggs A."/>
            <person name="Gujja S."/>
            <person name="Heilman E.R."/>
            <person name="Heiman D."/>
            <person name="Hepburn T."/>
            <person name="Howarth C."/>
            <person name="Jen D."/>
            <person name="Larson L."/>
            <person name="Mehta T."/>
            <person name="Neiman D."/>
            <person name="Pearson M."/>
            <person name="Roberts A."/>
            <person name="Saif S."/>
            <person name="Shea T."/>
            <person name="Shenoy N."/>
            <person name="Sisk P."/>
            <person name="Stolte C."/>
            <person name="Sykes S."/>
            <person name="Walk T."/>
            <person name="White J."/>
            <person name="Yandava C."/>
            <person name="Haas B."/>
            <person name="Nusbaum C."/>
            <person name="Birren B."/>
        </authorList>
    </citation>
    <scope>NUCLEOTIDE SEQUENCE</scope>
    <source>
        <strain evidence="1">R3-111a-1</strain>
    </source>
</reference>
<dbReference type="VEuPathDB" id="FungiDB:GGTG_04375"/>
<dbReference type="RefSeq" id="XP_009220434.1">
    <property type="nucleotide sequence ID" value="XM_009222170.1"/>
</dbReference>
<protein>
    <submittedName>
        <fullName evidence="1 2">Uncharacterized protein</fullName>
    </submittedName>
</protein>
<sequence>MVSRPPHFRLATTPNRNSFRACSPELYCPGRWRRRQKNSAQNPADTHTHTPWALRWGTDQHCV</sequence>
<dbReference type="EnsemblFungi" id="EJT79289">
    <property type="protein sequence ID" value="EJT79289"/>
    <property type="gene ID" value="GGTG_04375"/>
</dbReference>